<evidence type="ECO:0000256" key="4">
    <source>
        <dbReference type="ARBA" id="ARBA00022989"/>
    </source>
</evidence>
<reference evidence="11 12" key="1">
    <citation type="submission" date="2016-10" db="EMBL/GenBank/DDBJ databases">
        <authorList>
            <person name="de Groot N.N."/>
        </authorList>
    </citation>
    <scope>NUCLEOTIDE SEQUENCE [LARGE SCALE GENOMIC DNA]</scope>
    <source>
        <strain evidence="11 12">DSM 44778</strain>
    </source>
</reference>
<keyword evidence="3 10" id="KW-0812">Transmembrane</keyword>
<dbReference type="Pfam" id="PF02537">
    <property type="entry name" value="CRCB"/>
    <property type="match status" value="1"/>
</dbReference>
<keyword evidence="10" id="KW-0915">Sodium</keyword>
<dbReference type="NCBIfam" id="TIGR00494">
    <property type="entry name" value="crcB"/>
    <property type="match status" value="1"/>
</dbReference>
<evidence type="ECO:0000256" key="9">
    <source>
        <dbReference type="ARBA" id="ARBA00049940"/>
    </source>
</evidence>
<dbReference type="PANTHER" id="PTHR28259">
    <property type="entry name" value="FLUORIDE EXPORT PROTEIN 1-RELATED"/>
    <property type="match status" value="1"/>
</dbReference>
<dbReference type="PANTHER" id="PTHR28259:SF1">
    <property type="entry name" value="FLUORIDE EXPORT PROTEIN 1-RELATED"/>
    <property type="match status" value="1"/>
</dbReference>
<comment type="catalytic activity">
    <reaction evidence="8">
        <text>fluoride(in) = fluoride(out)</text>
        <dbReference type="Rhea" id="RHEA:76159"/>
        <dbReference type="ChEBI" id="CHEBI:17051"/>
    </reaction>
    <physiologicalReaction direction="left-to-right" evidence="8">
        <dbReference type="Rhea" id="RHEA:76160"/>
    </physiologicalReaction>
</comment>
<evidence type="ECO:0000256" key="6">
    <source>
        <dbReference type="ARBA" id="ARBA00023303"/>
    </source>
</evidence>
<dbReference type="GO" id="GO:0046872">
    <property type="term" value="F:metal ion binding"/>
    <property type="evidence" value="ECO:0007669"/>
    <property type="project" value="UniProtKB-KW"/>
</dbReference>
<name>A0A1I3M078_9BACL</name>
<keyword evidence="10" id="KW-0406">Ion transport</keyword>
<evidence type="ECO:0000256" key="1">
    <source>
        <dbReference type="ARBA" id="ARBA00004651"/>
    </source>
</evidence>
<evidence type="ECO:0000256" key="5">
    <source>
        <dbReference type="ARBA" id="ARBA00023136"/>
    </source>
</evidence>
<gene>
    <name evidence="10" type="primary">fluC</name>
    <name evidence="10" type="synonym">crcB</name>
    <name evidence="11" type="ORF">SAMN05421852_102396</name>
</gene>
<evidence type="ECO:0000256" key="8">
    <source>
        <dbReference type="ARBA" id="ARBA00035585"/>
    </source>
</evidence>
<comment type="subcellular location">
    <subcellularLocation>
        <location evidence="1 10">Cell membrane</location>
        <topology evidence="1 10">Multi-pass membrane protein</topology>
    </subcellularLocation>
</comment>
<keyword evidence="2 10" id="KW-1003">Cell membrane</keyword>
<comment type="function">
    <text evidence="9 10">Fluoride-specific ion channel. Important for reducing fluoride concentration in the cell, thus reducing its toxicity.</text>
</comment>
<feature type="transmembrane region" description="Helical" evidence="10">
    <location>
        <begin position="64"/>
        <end position="85"/>
    </location>
</feature>
<feature type="transmembrane region" description="Helical" evidence="10">
    <location>
        <begin position="91"/>
        <end position="114"/>
    </location>
</feature>
<comment type="activity regulation">
    <text evidence="10">Na(+) is not transported, but it plays an essential structural role and its presence is essential for fluoride channel function.</text>
</comment>
<dbReference type="STRING" id="46223.SAMN05421852_102396"/>
<keyword evidence="6 10" id="KW-0407">Ion channel</keyword>
<dbReference type="Proteomes" id="UP000199545">
    <property type="component" value="Unassembled WGS sequence"/>
</dbReference>
<keyword evidence="10" id="KW-0479">Metal-binding</keyword>
<sequence>MIWIGIAGVIGALLRYGIGEIIPKVGGIFPVSTLLINWGGCFLLSWFSMWSVKHGFFTPTMRTAISTGFIGSFTTFSTFSVELIQLIQQHVWLMAILYFMLSALGGLFFAWCGWRIGER</sequence>
<evidence type="ECO:0000256" key="3">
    <source>
        <dbReference type="ARBA" id="ARBA00022692"/>
    </source>
</evidence>
<keyword evidence="5 10" id="KW-0472">Membrane</keyword>
<evidence type="ECO:0000313" key="12">
    <source>
        <dbReference type="Proteomes" id="UP000199545"/>
    </source>
</evidence>
<feature type="transmembrane region" description="Helical" evidence="10">
    <location>
        <begin position="35"/>
        <end position="52"/>
    </location>
</feature>
<comment type="similarity">
    <text evidence="7 10">Belongs to the fluoride channel Fluc/FEX (TC 1.A.43) family.</text>
</comment>
<dbReference type="EMBL" id="FORR01000002">
    <property type="protein sequence ID" value="SFI90424.1"/>
    <property type="molecule type" value="Genomic_DNA"/>
</dbReference>
<evidence type="ECO:0000313" key="11">
    <source>
        <dbReference type="EMBL" id="SFI90424.1"/>
    </source>
</evidence>
<feature type="binding site" evidence="10">
    <location>
        <position position="71"/>
    </location>
    <ligand>
        <name>Na(+)</name>
        <dbReference type="ChEBI" id="CHEBI:29101"/>
        <note>structural</note>
    </ligand>
</feature>
<protein>
    <recommendedName>
        <fullName evidence="10">Fluoride-specific ion channel FluC</fullName>
    </recommendedName>
</protein>
<dbReference type="AlphaFoldDB" id="A0A1I3M078"/>
<evidence type="ECO:0000256" key="2">
    <source>
        <dbReference type="ARBA" id="ARBA00022475"/>
    </source>
</evidence>
<dbReference type="GO" id="GO:0005886">
    <property type="term" value="C:plasma membrane"/>
    <property type="evidence" value="ECO:0007669"/>
    <property type="project" value="UniProtKB-SubCell"/>
</dbReference>
<keyword evidence="12" id="KW-1185">Reference proteome</keyword>
<accession>A0A1I3M078</accession>
<proteinExistence type="inferred from homology"/>
<keyword evidence="4 10" id="KW-1133">Transmembrane helix</keyword>
<dbReference type="InterPro" id="IPR003691">
    <property type="entry name" value="FluC"/>
</dbReference>
<feature type="binding site" evidence="10">
    <location>
        <position position="74"/>
    </location>
    <ligand>
        <name>Na(+)</name>
        <dbReference type="ChEBI" id="CHEBI:29101"/>
        <note>structural</note>
    </ligand>
</feature>
<dbReference type="GO" id="GO:0062054">
    <property type="term" value="F:fluoride channel activity"/>
    <property type="evidence" value="ECO:0007669"/>
    <property type="project" value="UniProtKB-UniRule"/>
</dbReference>
<organism evidence="11 12">
    <name type="scientific">Thermoflavimicrobium dichotomicum</name>
    <dbReference type="NCBI Taxonomy" id="46223"/>
    <lineage>
        <taxon>Bacteria</taxon>
        <taxon>Bacillati</taxon>
        <taxon>Bacillota</taxon>
        <taxon>Bacilli</taxon>
        <taxon>Bacillales</taxon>
        <taxon>Thermoactinomycetaceae</taxon>
        <taxon>Thermoflavimicrobium</taxon>
    </lineage>
</organism>
<evidence type="ECO:0000256" key="7">
    <source>
        <dbReference type="ARBA" id="ARBA00035120"/>
    </source>
</evidence>
<dbReference type="GO" id="GO:0140114">
    <property type="term" value="P:cellular detoxification of fluoride"/>
    <property type="evidence" value="ECO:0007669"/>
    <property type="project" value="UniProtKB-UniRule"/>
</dbReference>
<evidence type="ECO:0000256" key="10">
    <source>
        <dbReference type="HAMAP-Rule" id="MF_00454"/>
    </source>
</evidence>
<keyword evidence="10" id="KW-0813">Transport</keyword>
<dbReference type="HAMAP" id="MF_00454">
    <property type="entry name" value="FluC"/>
    <property type="match status" value="1"/>
</dbReference>